<dbReference type="AlphaFoldDB" id="A0A8D8EZW8"/>
<accession>A0A8D8EZW8</accession>
<reference evidence="1" key="1">
    <citation type="submission" date="2021-05" db="EMBL/GenBank/DDBJ databases">
        <authorList>
            <person name="Alioto T."/>
            <person name="Alioto T."/>
            <person name="Gomez Garrido J."/>
        </authorList>
    </citation>
    <scope>NUCLEOTIDE SEQUENCE</scope>
</reference>
<organism evidence="1">
    <name type="scientific">Culex pipiens</name>
    <name type="common">House mosquito</name>
    <dbReference type="NCBI Taxonomy" id="7175"/>
    <lineage>
        <taxon>Eukaryota</taxon>
        <taxon>Metazoa</taxon>
        <taxon>Ecdysozoa</taxon>
        <taxon>Arthropoda</taxon>
        <taxon>Hexapoda</taxon>
        <taxon>Insecta</taxon>
        <taxon>Pterygota</taxon>
        <taxon>Neoptera</taxon>
        <taxon>Endopterygota</taxon>
        <taxon>Diptera</taxon>
        <taxon>Nematocera</taxon>
        <taxon>Culicoidea</taxon>
        <taxon>Culicidae</taxon>
        <taxon>Culicinae</taxon>
        <taxon>Culicini</taxon>
        <taxon>Culex</taxon>
        <taxon>Culex</taxon>
    </lineage>
</organism>
<proteinExistence type="predicted"/>
<protein>
    <submittedName>
        <fullName evidence="1">(northern house mosquito) hypothetical protein</fullName>
    </submittedName>
</protein>
<evidence type="ECO:0000313" key="1">
    <source>
        <dbReference type="EMBL" id="CAG6454137.1"/>
    </source>
</evidence>
<sequence>MRDHIDQFVPKVRKRVTYHLPWQTPELRNLKTQKRAAFKVSSRCGTLSLRDYYLSINSRYQRLSRSCMASYQRRKQRELKSNPKKFWKFVDENRKESGLPSSLHLADEEAESTERTCNRRRGPICCRQRSSLRPLSCFDRN</sequence>
<dbReference type="EMBL" id="HBUE01024777">
    <property type="protein sequence ID" value="CAG6454137.1"/>
    <property type="molecule type" value="Transcribed_RNA"/>
</dbReference>
<name>A0A8D8EZW8_CULPI</name>